<dbReference type="Proteomes" id="UP000005713">
    <property type="component" value="Unassembled WGS sequence"/>
</dbReference>
<keyword evidence="4" id="KW-1185">Reference proteome</keyword>
<dbReference type="eggNOG" id="COG0834">
    <property type="taxonomic scope" value="Bacteria"/>
</dbReference>
<dbReference type="FunFam" id="3.40.190.10:FF:000806">
    <property type="entry name" value="Polar amino acid uptake family ABC transporter, periplasmic substrate-binding protein"/>
    <property type="match status" value="1"/>
</dbReference>
<accession>A3K6B1</accession>
<protein>
    <submittedName>
        <fullName evidence="3">Amino acid ABC transporter, periplasmic substrate-binding protein, putative</fullName>
    </submittedName>
</protein>
<keyword evidence="1 2" id="KW-0732">Signal</keyword>
<dbReference type="RefSeq" id="WP_005860864.1">
    <property type="nucleotide sequence ID" value="NZ_AAYA01000010.1"/>
</dbReference>
<reference evidence="3 4" key="1">
    <citation type="submission" date="2006-06" db="EMBL/GenBank/DDBJ databases">
        <authorList>
            <person name="Moran M.A."/>
            <person name="Ferriera S."/>
            <person name="Johnson J."/>
            <person name="Kravitz S."/>
            <person name="Beeson K."/>
            <person name="Sutton G."/>
            <person name="Rogers Y.-H."/>
            <person name="Friedman R."/>
            <person name="Frazier M."/>
            <person name="Venter J.C."/>
        </authorList>
    </citation>
    <scope>NUCLEOTIDE SEQUENCE [LARGE SCALE GENOMIC DNA]</scope>
    <source>
        <strain evidence="3 4">E-37</strain>
    </source>
</reference>
<dbReference type="OrthoDB" id="6192933at2"/>
<evidence type="ECO:0000313" key="4">
    <source>
        <dbReference type="Proteomes" id="UP000005713"/>
    </source>
</evidence>
<sequence>MVRHAGFLNAAGRGLRALLPALLTGALLAVGAGGVRAADPCADYVPQPKPQNAGRDIVGQDLDTIRARGSMTFAVYEDYAPYSWEEDGEAKGIDVDVAKLVAEFIGVTPVIRFVAAGENLDADLRHNVWKGGIVGGAVSNVMMRVPYDTAFRCRVEQVVFPGQYQEEHIAIAYRVAEYPDGGPVPAYFRFDTVAVENDSISDFYLTSFAGGQTAAGVRRYPTMEAAMAALNAGETMAAMGPLAQLEFYRGEGVAIHEPPLAGLAKAHWPIGTAVHFAWRPLGYEVEDAISAAMADGRIAGIFERYGLTHNPPEW</sequence>
<proteinExistence type="predicted"/>
<feature type="chain" id="PRO_5002655060" evidence="2">
    <location>
        <begin position="38"/>
        <end position="314"/>
    </location>
</feature>
<dbReference type="Gene3D" id="3.40.190.10">
    <property type="entry name" value="Periplasmic binding protein-like II"/>
    <property type="match status" value="2"/>
</dbReference>
<dbReference type="SUPFAM" id="SSF53850">
    <property type="entry name" value="Periplasmic binding protein-like II"/>
    <property type="match status" value="1"/>
</dbReference>
<organism evidence="3 4">
    <name type="scientific">Sagittula stellata (strain ATCC 700073 / DSM 11524 / E-37)</name>
    <dbReference type="NCBI Taxonomy" id="388399"/>
    <lineage>
        <taxon>Bacteria</taxon>
        <taxon>Pseudomonadati</taxon>
        <taxon>Pseudomonadota</taxon>
        <taxon>Alphaproteobacteria</taxon>
        <taxon>Rhodobacterales</taxon>
        <taxon>Roseobacteraceae</taxon>
        <taxon>Sagittula</taxon>
    </lineage>
</organism>
<dbReference type="EMBL" id="AAYA01000010">
    <property type="protein sequence ID" value="EBA07261.1"/>
    <property type="molecule type" value="Genomic_DNA"/>
</dbReference>
<gene>
    <name evidence="3" type="ORF">SSE37_06479</name>
</gene>
<dbReference type="AlphaFoldDB" id="A3K6B1"/>
<evidence type="ECO:0000256" key="1">
    <source>
        <dbReference type="ARBA" id="ARBA00022729"/>
    </source>
</evidence>
<dbReference type="PROSITE" id="PS01039">
    <property type="entry name" value="SBP_BACTERIAL_3"/>
    <property type="match status" value="1"/>
</dbReference>
<name>A3K6B1_SAGS3</name>
<evidence type="ECO:0000256" key="2">
    <source>
        <dbReference type="SAM" id="SignalP"/>
    </source>
</evidence>
<dbReference type="InterPro" id="IPR018313">
    <property type="entry name" value="SBP_3_CS"/>
</dbReference>
<evidence type="ECO:0000313" key="3">
    <source>
        <dbReference type="EMBL" id="EBA07261.1"/>
    </source>
</evidence>
<feature type="signal peptide" evidence="2">
    <location>
        <begin position="1"/>
        <end position="37"/>
    </location>
</feature>
<comment type="caution">
    <text evidence="3">The sequence shown here is derived from an EMBL/GenBank/DDBJ whole genome shotgun (WGS) entry which is preliminary data.</text>
</comment>